<evidence type="ECO:0000259" key="2">
    <source>
        <dbReference type="PROSITE" id="PS50975"/>
    </source>
</evidence>
<proteinExistence type="predicted"/>
<protein>
    <submittedName>
        <fullName evidence="3">YheC/YheD family protein</fullName>
    </submittedName>
</protein>
<dbReference type="PANTHER" id="PTHR21621:SF2">
    <property type="entry name" value="COENZYME GAMMA-F420-2:ALPHA-L-GLUTAMATE LIGASE"/>
    <property type="match status" value="1"/>
</dbReference>
<dbReference type="EMBL" id="WKKF01000001">
    <property type="protein sequence ID" value="MRX52563.1"/>
    <property type="molecule type" value="Genomic_DNA"/>
</dbReference>
<gene>
    <name evidence="3" type="ORF">GJU41_01150</name>
</gene>
<organism evidence="3 4">
    <name type="scientific">Metabacillus idriensis</name>
    <dbReference type="NCBI Taxonomy" id="324768"/>
    <lineage>
        <taxon>Bacteria</taxon>
        <taxon>Bacillati</taxon>
        <taxon>Bacillota</taxon>
        <taxon>Bacilli</taxon>
        <taxon>Bacillales</taxon>
        <taxon>Bacillaceae</taxon>
        <taxon>Metabacillus</taxon>
    </lineage>
</organism>
<dbReference type="RefSeq" id="WP_083328377.1">
    <property type="nucleotide sequence ID" value="NZ_CAJGAA010000001.1"/>
</dbReference>
<dbReference type="GO" id="GO:0043774">
    <property type="term" value="F:coenzyme F420-2 alpha-glutamyl ligase activity"/>
    <property type="evidence" value="ECO:0007669"/>
    <property type="project" value="TreeGrafter"/>
</dbReference>
<keyword evidence="4" id="KW-1185">Reference proteome</keyword>
<reference evidence="3 4" key="1">
    <citation type="submission" date="2019-11" db="EMBL/GenBank/DDBJ databases">
        <title>Bacillus idriensis genome.</title>
        <authorList>
            <person name="Konopka E.N."/>
            <person name="Newman J.D."/>
        </authorList>
    </citation>
    <scope>NUCLEOTIDE SEQUENCE [LARGE SCALE GENOMIC DNA]</scope>
    <source>
        <strain evidence="3 4">DSM 19097</strain>
    </source>
</reference>
<dbReference type="GO" id="GO:0005737">
    <property type="term" value="C:cytoplasm"/>
    <property type="evidence" value="ECO:0007669"/>
    <property type="project" value="TreeGrafter"/>
</dbReference>
<dbReference type="SUPFAM" id="SSF56059">
    <property type="entry name" value="Glutathione synthetase ATP-binding domain-like"/>
    <property type="match status" value="1"/>
</dbReference>
<dbReference type="GO" id="GO:0046872">
    <property type="term" value="F:metal ion binding"/>
    <property type="evidence" value="ECO:0007669"/>
    <property type="project" value="InterPro"/>
</dbReference>
<name>A0A6I2M9R8_9BACI</name>
<sequence>MNIEKIVVSPRLTSHGSKSIQISYSLRAKLSLPFSSGLVKVLCGRNSIFAKIVCMNEEHTHVSIHQELLRELSLPAYPFKISIKYDSQKRWLELGPVVAVLTEIDVGEKPVSLGSIDSFCRELASCSEEKGIFFYVFSMSDYVQEKMNGYTLNQNEWQECSVPHPSVVHNRIHSRTLEQSQDFLRMTADFIQHKVPYFNDRFLNKWEVHQILNANPHLTPFLPKTELLSSKTVLETMVHLYPVVFLKPINGSQGKRIFRICHTDEGFELDYSTFSGHLLRDYLSFDDLFQSLLPRIKKEAFIVQEGIELLTYEKKPMDFRILCHKRNYSQWKISSGVARVSAENQFVANIALGGSLYKIREALSASFELSEAAHISKLLNELSLEIAEALGKYAGGLYGEFGMDLAVDSQGHPWIIEVNTKPSKNAEERKSLAARPSARSIIDYCLFLSESHQDEAH</sequence>
<evidence type="ECO:0000313" key="4">
    <source>
        <dbReference type="Proteomes" id="UP000441585"/>
    </source>
</evidence>
<feature type="domain" description="ATP-grasp" evidence="2">
    <location>
        <begin position="211"/>
        <end position="450"/>
    </location>
</feature>
<evidence type="ECO:0000313" key="3">
    <source>
        <dbReference type="EMBL" id="MRX52563.1"/>
    </source>
</evidence>
<comment type="caution">
    <text evidence="3">The sequence shown here is derived from an EMBL/GenBank/DDBJ whole genome shotgun (WGS) entry which is preliminary data.</text>
</comment>
<dbReference type="InterPro" id="IPR026838">
    <property type="entry name" value="YheC/D"/>
</dbReference>
<dbReference type="Gene3D" id="3.30.470.20">
    <property type="entry name" value="ATP-grasp fold, B domain"/>
    <property type="match status" value="1"/>
</dbReference>
<dbReference type="GO" id="GO:0005524">
    <property type="term" value="F:ATP binding"/>
    <property type="evidence" value="ECO:0007669"/>
    <property type="project" value="UniProtKB-UniRule"/>
</dbReference>
<dbReference type="AlphaFoldDB" id="A0A6I2M9R8"/>
<dbReference type="Pfam" id="PF14398">
    <property type="entry name" value="ATPgrasp_YheCD"/>
    <property type="match status" value="1"/>
</dbReference>
<evidence type="ECO:0000256" key="1">
    <source>
        <dbReference type="PROSITE-ProRule" id="PRU00409"/>
    </source>
</evidence>
<dbReference type="PROSITE" id="PS50975">
    <property type="entry name" value="ATP_GRASP"/>
    <property type="match status" value="1"/>
</dbReference>
<keyword evidence="1" id="KW-0067">ATP-binding</keyword>
<accession>A0A6I2M9R8</accession>
<keyword evidence="1" id="KW-0547">Nucleotide-binding</keyword>
<dbReference type="PANTHER" id="PTHR21621">
    <property type="entry name" value="RIBOSOMAL PROTEIN S6 MODIFICATION PROTEIN"/>
    <property type="match status" value="1"/>
</dbReference>
<dbReference type="Proteomes" id="UP000441585">
    <property type="component" value="Unassembled WGS sequence"/>
</dbReference>
<dbReference type="InterPro" id="IPR011761">
    <property type="entry name" value="ATP-grasp"/>
</dbReference>